<dbReference type="OrthoDB" id="3471694at2"/>
<dbReference type="InterPro" id="IPR024072">
    <property type="entry name" value="DHFR-like_dom_sf"/>
</dbReference>
<dbReference type="Pfam" id="PF01872">
    <property type="entry name" value="RibD_C"/>
    <property type="match status" value="1"/>
</dbReference>
<evidence type="ECO:0000313" key="2">
    <source>
        <dbReference type="EMBL" id="TQM37579.1"/>
    </source>
</evidence>
<dbReference type="EMBL" id="VFPH01000002">
    <property type="protein sequence ID" value="TQM37579.1"/>
    <property type="molecule type" value="Genomic_DNA"/>
</dbReference>
<accession>A0A543FUQ5</accession>
<protein>
    <submittedName>
        <fullName evidence="2">Dihydrofolate reductase</fullName>
    </submittedName>
</protein>
<dbReference type="GO" id="GO:0008703">
    <property type="term" value="F:5-amino-6-(5-phosphoribosylamino)uracil reductase activity"/>
    <property type="evidence" value="ECO:0007669"/>
    <property type="project" value="InterPro"/>
</dbReference>
<dbReference type="PANTHER" id="PTHR38011:SF11">
    <property type="entry name" value="2,5-DIAMINO-6-RIBOSYLAMINO-4(3H)-PYRIMIDINONE 5'-PHOSPHATE REDUCTASE"/>
    <property type="match status" value="1"/>
</dbReference>
<dbReference type="RefSeq" id="WP_142104382.1">
    <property type="nucleotide sequence ID" value="NZ_VFPH01000002.1"/>
</dbReference>
<evidence type="ECO:0000259" key="1">
    <source>
        <dbReference type="Pfam" id="PF01872"/>
    </source>
</evidence>
<feature type="domain" description="Bacterial bifunctional deaminase-reductase C-terminal" evidence="1">
    <location>
        <begin position="3"/>
        <end position="172"/>
    </location>
</feature>
<organism evidence="2 3">
    <name type="scientific">Pseudonocardia cypriaca</name>
    <dbReference type="NCBI Taxonomy" id="882449"/>
    <lineage>
        <taxon>Bacteria</taxon>
        <taxon>Bacillati</taxon>
        <taxon>Actinomycetota</taxon>
        <taxon>Actinomycetes</taxon>
        <taxon>Pseudonocardiales</taxon>
        <taxon>Pseudonocardiaceae</taxon>
        <taxon>Pseudonocardia</taxon>
    </lineage>
</organism>
<reference evidence="2 3" key="1">
    <citation type="submission" date="2019-06" db="EMBL/GenBank/DDBJ databases">
        <title>Sequencing the genomes of 1000 actinobacteria strains.</title>
        <authorList>
            <person name="Klenk H.-P."/>
        </authorList>
    </citation>
    <scope>NUCLEOTIDE SEQUENCE [LARGE SCALE GENOMIC DNA]</scope>
    <source>
        <strain evidence="2 3">DSM 45511</strain>
    </source>
</reference>
<dbReference type="InterPro" id="IPR050765">
    <property type="entry name" value="Riboflavin_Biosynth_HTPR"/>
</dbReference>
<evidence type="ECO:0000313" key="3">
    <source>
        <dbReference type="Proteomes" id="UP000319818"/>
    </source>
</evidence>
<dbReference type="InterPro" id="IPR002734">
    <property type="entry name" value="RibDG_C"/>
</dbReference>
<dbReference type="PANTHER" id="PTHR38011">
    <property type="entry name" value="DIHYDROFOLATE REDUCTASE FAMILY PROTEIN (AFU_ORTHOLOGUE AFUA_8G06820)"/>
    <property type="match status" value="1"/>
</dbReference>
<dbReference type="Proteomes" id="UP000319818">
    <property type="component" value="Unassembled WGS sequence"/>
</dbReference>
<dbReference type="SUPFAM" id="SSF53597">
    <property type="entry name" value="Dihydrofolate reductase-like"/>
    <property type="match status" value="1"/>
</dbReference>
<gene>
    <name evidence="2" type="ORF">FB388_4796</name>
</gene>
<dbReference type="Gene3D" id="3.40.430.10">
    <property type="entry name" value="Dihydrofolate Reductase, subunit A"/>
    <property type="match status" value="1"/>
</dbReference>
<name>A0A543FUQ5_9PSEU</name>
<proteinExistence type="predicted"/>
<keyword evidence="3" id="KW-1185">Reference proteome</keyword>
<sequence length="177" mass="19616">MGKIINSTFVSLDGVMNHMQAWHFDFTDEEHDRANEELLLEADALLMGRATYEVYAAVWPGRDGSSAERLNKMQKYVASTTLDKADWENTTIITDLVGTVEKLRSEPGDVLIHGFGSVSHTLLQHGLLDVLHLWVNPRFAGVGTIDDTLVREGTNTRMKLVGTRALASGVVVLTYET</sequence>
<dbReference type="AlphaFoldDB" id="A0A543FUQ5"/>
<dbReference type="GO" id="GO:0009231">
    <property type="term" value="P:riboflavin biosynthetic process"/>
    <property type="evidence" value="ECO:0007669"/>
    <property type="project" value="InterPro"/>
</dbReference>
<comment type="caution">
    <text evidence="2">The sequence shown here is derived from an EMBL/GenBank/DDBJ whole genome shotgun (WGS) entry which is preliminary data.</text>
</comment>